<evidence type="ECO:0000313" key="2">
    <source>
        <dbReference type="EMBL" id="OWQ92036.1"/>
    </source>
</evidence>
<proteinExistence type="predicted"/>
<reference evidence="2 3" key="1">
    <citation type="journal article" date="2008" name="Int. J. Syst. Evol. Microbiol.">
        <title>Description of Roseateles aquatilis sp. nov. and Roseateles terrae sp. nov., in the class Betaproteobacteria, and emended description of the genus Roseateles.</title>
        <authorList>
            <person name="Gomila M."/>
            <person name="Bowien B."/>
            <person name="Falsen E."/>
            <person name="Moore E.R."/>
            <person name="Lalucat J."/>
        </authorList>
    </citation>
    <scope>NUCLEOTIDE SEQUENCE [LARGE SCALE GENOMIC DNA]</scope>
    <source>
        <strain evidence="2 3">CCUG 48205</strain>
    </source>
</reference>
<sequence length="795" mass="86623">MAATLRQLARTDPAWQSLTRDQRLLAAGTRAMQDIQAEAARKVANAQRQAIRTAETENRIQGQPSGSRTERLVEDMNLTHAYIDGIKRDATRNLMDLINAAGDRQGASGIRQLGMVLFDVQNPVMTRDIALEVFAQGNGGTGNAAARAGAQAWLQVTEALRQRFNGAGGDVGRLDYGYLPQAHDQVRVLSVGRDVWANQTLPLLDRSRYLHEDGRRMTDAEVLDVLRGAWETISSDGANQRQPGQGPAPGSGARANRGSESRQIHFRDGESYLAYLGEFGRGSMFDAMIGHLGGMARDIGLVERYGPNPNAQMRLQFDLAQRADGKLERVFGNQPDAYWALLSGTAGTPANASVANIASHIRNIETFGKLQGAVLASVTDLGTYFVTTGFNKLSYWDAVTNLGRAGGREAKDFMNAHGMIAESMISDLNRWTGENVAQSWSGRIGNATMRLSLMNAWTDTLRRAFQLTHMAGVGRLAKTDWPSLSAYDRWRMESKGLTQAEWDVIRSAQPVQFKGQDMITPDAIYATGAPNAGEVVAKYLGMLSDESETAVLNPDLATRAIGTWGAKQAGTLNGELARAVMQFKSFPIAMMSRHWRRMLETPQGLEGAPVVANRLAYAGAMMASLSILGAVAFQIKQLVTGKDPVDMTTGKFWTRAMAQGGGLGFFGDMLLSDTTEDRGQLDTLGRALLGPTFGSAADAWELTKGNIDEAIAGKDTHAGAEALRFARGHLPLVNLWYAKAALDHAGLQALQDNLSPGYLSRMRQKARKDWQQDYWWQPGSDLPDRAPSFEQLAGR</sequence>
<evidence type="ECO:0000313" key="3">
    <source>
        <dbReference type="Proteomes" id="UP000197468"/>
    </source>
</evidence>
<dbReference type="RefSeq" id="WP_088383882.1">
    <property type="nucleotide sequence ID" value="NZ_NIOF01000002.1"/>
</dbReference>
<dbReference type="Proteomes" id="UP000197468">
    <property type="component" value="Unassembled WGS sequence"/>
</dbReference>
<accession>A0A246JHA1</accession>
<comment type="caution">
    <text evidence="2">The sequence shown here is derived from an EMBL/GenBank/DDBJ whole genome shotgun (WGS) entry which is preliminary data.</text>
</comment>
<organism evidence="2 3">
    <name type="scientific">Roseateles aquatilis</name>
    <dbReference type="NCBI Taxonomy" id="431061"/>
    <lineage>
        <taxon>Bacteria</taxon>
        <taxon>Pseudomonadati</taxon>
        <taxon>Pseudomonadota</taxon>
        <taxon>Betaproteobacteria</taxon>
        <taxon>Burkholderiales</taxon>
        <taxon>Sphaerotilaceae</taxon>
        <taxon>Roseateles</taxon>
    </lineage>
</organism>
<dbReference type="EMBL" id="NIOF01000002">
    <property type="protein sequence ID" value="OWQ92036.1"/>
    <property type="molecule type" value="Genomic_DNA"/>
</dbReference>
<keyword evidence="3" id="KW-1185">Reference proteome</keyword>
<feature type="region of interest" description="Disordered" evidence="1">
    <location>
        <begin position="234"/>
        <end position="261"/>
    </location>
</feature>
<gene>
    <name evidence="2" type="ORF">CDN99_06670</name>
</gene>
<feature type="compositionally biased region" description="Low complexity" evidence="1">
    <location>
        <begin position="237"/>
        <end position="255"/>
    </location>
</feature>
<name>A0A246JHA1_9BURK</name>
<evidence type="ECO:0000256" key="1">
    <source>
        <dbReference type="SAM" id="MobiDB-lite"/>
    </source>
</evidence>
<protein>
    <submittedName>
        <fullName evidence="2">Uncharacterized protein</fullName>
    </submittedName>
</protein>
<dbReference type="OrthoDB" id="6576970at2"/>
<dbReference type="AlphaFoldDB" id="A0A246JHA1"/>